<dbReference type="GO" id="GO:0005694">
    <property type="term" value="C:chromosome"/>
    <property type="evidence" value="ECO:0007669"/>
    <property type="project" value="UniProtKB-SubCell"/>
</dbReference>
<dbReference type="GO" id="GO:0003682">
    <property type="term" value="F:chromatin binding"/>
    <property type="evidence" value="ECO:0007669"/>
    <property type="project" value="TreeGrafter"/>
</dbReference>
<dbReference type="EMBL" id="QVQW01000020">
    <property type="protein sequence ID" value="RKU45495.1"/>
    <property type="molecule type" value="Genomic_DNA"/>
</dbReference>
<dbReference type="PANTHER" id="PTHR22980">
    <property type="entry name" value="CORTISTATIN"/>
    <property type="match status" value="1"/>
</dbReference>
<dbReference type="Proteomes" id="UP000275385">
    <property type="component" value="Unassembled WGS sequence"/>
</dbReference>
<dbReference type="GO" id="GO:0031297">
    <property type="term" value="P:replication fork processing"/>
    <property type="evidence" value="ECO:0007669"/>
    <property type="project" value="TreeGrafter"/>
</dbReference>
<feature type="compositionally biased region" description="Basic and acidic residues" evidence="5">
    <location>
        <begin position="85"/>
        <end position="97"/>
    </location>
</feature>
<dbReference type="PANTHER" id="PTHR22980:SF5">
    <property type="entry name" value="CENP-T_HISTONE H4 HISTONE FOLD DOMAIN-CONTAINING PROTEIN"/>
    <property type="match status" value="1"/>
</dbReference>
<dbReference type="SUPFAM" id="SSF47113">
    <property type="entry name" value="Histone-fold"/>
    <property type="match status" value="1"/>
</dbReference>
<organism evidence="7 8">
    <name type="scientific">Coniochaeta pulveracea</name>
    <dbReference type="NCBI Taxonomy" id="177199"/>
    <lineage>
        <taxon>Eukaryota</taxon>
        <taxon>Fungi</taxon>
        <taxon>Dikarya</taxon>
        <taxon>Ascomycota</taxon>
        <taxon>Pezizomycotina</taxon>
        <taxon>Sordariomycetes</taxon>
        <taxon>Sordariomycetidae</taxon>
        <taxon>Coniochaetales</taxon>
        <taxon>Coniochaetaceae</taxon>
        <taxon>Coniochaeta</taxon>
    </lineage>
</organism>
<evidence type="ECO:0000256" key="4">
    <source>
        <dbReference type="ARBA" id="ARBA00023242"/>
    </source>
</evidence>
<name>A0A420YC66_9PEZI</name>
<dbReference type="InterPro" id="IPR009072">
    <property type="entry name" value="Histone-fold"/>
</dbReference>
<accession>A0A420YC66</accession>
<dbReference type="GO" id="GO:0071821">
    <property type="term" value="C:FANCM-MHF complex"/>
    <property type="evidence" value="ECO:0007669"/>
    <property type="project" value="TreeGrafter"/>
</dbReference>
<comment type="subcellular location">
    <subcellularLocation>
        <location evidence="2">Chromosome</location>
    </subcellularLocation>
    <subcellularLocation>
        <location evidence="1">Nucleus</location>
    </subcellularLocation>
</comment>
<feature type="compositionally biased region" description="Polar residues" evidence="5">
    <location>
        <begin position="1"/>
        <end position="24"/>
    </location>
</feature>
<dbReference type="GO" id="GO:0000712">
    <property type="term" value="P:resolution of meiotic recombination intermediates"/>
    <property type="evidence" value="ECO:0007669"/>
    <property type="project" value="TreeGrafter"/>
</dbReference>
<evidence type="ECO:0000256" key="2">
    <source>
        <dbReference type="ARBA" id="ARBA00004286"/>
    </source>
</evidence>
<evidence type="ECO:0000259" key="6">
    <source>
        <dbReference type="Pfam" id="PF15511"/>
    </source>
</evidence>
<dbReference type="Gene3D" id="1.10.20.10">
    <property type="entry name" value="Histone, subunit A"/>
    <property type="match status" value="1"/>
</dbReference>
<keyword evidence="8" id="KW-1185">Reference proteome</keyword>
<feature type="region of interest" description="Disordered" evidence="5">
    <location>
        <begin position="1"/>
        <end position="178"/>
    </location>
</feature>
<dbReference type="CDD" id="cd22920">
    <property type="entry name" value="HFD_CENP-T"/>
    <property type="match status" value="1"/>
</dbReference>
<sequence length="497" mass="55025">MSNSNTPSGRTPSQLKLVTPSQRAISADPPTTLRRSQRTPVTASGRKVPVATTPHGRAAIRALDSRRAAIFTPNNHGAASRRRSLRDLQRETPRDPLRALSRLLAPQTQPLPSSSSPDDTPKTESDTGILSGFVDDEDDDDGPPLHRPRLSLPIEDDDDNDDDDIHPHRSQVLDDENFTMQSIEMPRRAISEQASRPSFPLGRMSDYYGNLEDEEPTYDPAFFPPMDAIDEDAAASAGGMDDWQRDEISYAQLNSDERRATGRESDFGIIIPQIPEGNESTFMINVEAAESPSPEPNEPFEEPFEPLEEQSHVHFEDEVMEDGQGGYELESEPELDEGAGDMEIRAATVGDGGRVGKKKKKPGIKVSRHGIEYKSLPSATVKRLAQTFAKTSGARGKISPDALTAIMQASEWFFEQLGDDLGAFAKHAGRRTIDESDMLQIMRRQRQINSSTTPFSLAQRFLPRELLQDLRMPPPAPVKQVRKGKAHAGNERDEEIT</sequence>
<comment type="caution">
    <text evidence="7">The sequence shown here is derived from an EMBL/GenBank/DDBJ whole genome shotgun (WGS) entry which is preliminary data.</text>
</comment>
<proteinExistence type="predicted"/>
<dbReference type="InterPro" id="IPR035425">
    <property type="entry name" value="CENP-T/H4_C"/>
</dbReference>
<feature type="region of interest" description="Disordered" evidence="5">
    <location>
        <begin position="468"/>
        <end position="497"/>
    </location>
</feature>
<keyword evidence="3" id="KW-0158">Chromosome</keyword>
<dbReference type="Pfam" id="PF15511">
    <property type="entry name" value="CENP-T_C"/>
    <property type="match status" value="1"/>
</dbReference>
<protein>
    <recommendedName>
        <fullName evidence="6">CENP-T/Histone H4 histone fold domain-containing protein</fullName>
    </recommendedName>
</protein>
<evidence type="ECO:0000313" key="8">
    <source>
        <dbReference type="Proteomes" id="UP000275385"/>
    </source>
</evidence>
<dbReference type="OrthoDB" id="10071681at2759"/>
<dbReference type="STRING" id="177199.A0A420YC66"/>
<dbReference type="GO" id="GO:0046982">
    <property type="term" value="F:protein heterodimerization activity"/>
    <property type="evidence" value="ECO:0007669"/>
    <property type="project" value="InterPro"/>
</dbReference>
<feature type="domain" description="CENP-T/Histone H4 histone fold" evidence="6">
    <location>
        <begin position="369"/>
        <end position="474"/>
    </location>
</feature>
<feature type="compositionally biased region" description="Acidic residues" evidence="5">
    <location>
        <begin position="154"/>
        <end position="164"/>
    </location>
</feature>
<keyword evidence="4" id="KW-0539">Nucleus</keyword>
<evidence type="ECO:0000313" key="7">
    <source>
        <dbReference type="EMBL" id="RKU45495.1"/>
    </source>
</evidence>
<feature type="compositionally biased region" description="Low complexity" evidence="5">
    <location>
        <begin position="106"/>
        <end position="118"/>
    </location>
</feature>
<evidence type="ECO:0000256" key="5">
    <source>
        <dbReference type="SAM" id="MobiDB-lite"/>
    </source>
</evidence>
<evidence type="ECO:0000256" key="1">
    <source>
        <dbReference type="ARBA" id="ARBA00004123"/>
    </source>
</evidence>
<gene>
    <name evidence="7" type="ORF">DL546_000479</name>
</gene>
<dbReference type="AlphaFoldDB" id="A0A420YC66"/>
<evidence type="ECO:0000256" key="3">
    <source>
        <dbReference type="ARBA" id="ARBA00022454"/>
    </source>
</evidence>
<reference evidence="7 8" key="1">
    <citation type="submission" date="2018-08" db="EMBL/GenBank/DDBJ databases">
        <title>Draft genome of the lignicolous fungus Coniochaeta pulveracea.</title>
        <authorList>
            <person name="Borstlap C.J."/>
            <person name="De Witt R.N."/>
            <person name="Botha A."/>
            <person name="Volschenk H."/>
        </authorList>
    </citation>
    <scope>NUCLEOTIDE SEQUENCE [LARGE SCALE GENOMIC DNA]</scope>
    <source>
        <strain evidence="7 8">CAB683</strain>
    </source>
</reference>